<dbReference type="OrthoDB" id="9151455at2"/>
<evidence type="ECO:0000313" key="2">
    <source>
        <dbReference type="Proteomes" id="UP000554837"/>
    </source>
</evidence>
<organism evidence="1 2">
    <name type="scientific">Inhella inkyongensis</name>
    <dbReference type="NCBI Taxonomy" id="392593"/>
    <lineage>
        <taxon>Bacteria</taxon>
        <taxon>Pseudomonadati</taxon>
        <taxon>Pseudomonadota</taxon>
        <taxon>Betaproteobacteria</taxon>
        <taxon>Burkholderiales</taxon>
        <taxon>Sphaerotilaceae</taxon>
        <taxon>Inhella</taxon>
    </lineage>
</organism>
<proteinExistence type="predicted"/>
<name>A0A840SAK0_9BURK</name>
<accession>A0A840SAK0</accession>
<comment type="caution">
    <text evidence="1">The sequence shown here is derived from an EMBL/GenBank/DDBJ whole genome shotgun (WGS) entry which is preliminary data.</text>
</comment>
<keyword evidence="2" id="KW-1185">Reference proteome</keyword>
<dbReference type="Proteomes" id="UP000554837">
    <property type="component" value="Unassembled WGS sequence"/>
</dbReference>
<sequence length="245" mass="27493">MVIKQVKHWIKHRANASAWKAMQEWAEARGARFEQMEEGEGFEIEEPGNAVGRLLIEWGPAQRSYVEGAELRLRWELGLNADLQMMVMERELCDRLESSVFEAYTDTLQTRIDTDTPEEMRWLVMFAKLDQWKSKLARSRFTACAMSKEVAGAWIEGPLSEALALASQDLVPAGRPLVMLTQRGNLYLRLALSEPSLEALQGVVKLAEIAAKQAKQVHQVLGEAGVWPASAAAIWPASSQMQEEP</sequence>
<gene>
    <name evidence="1" type="ORF">HNQ51_002840</name>
</gene>
<protein>
    <submittedName>
        <fullName evidence="1">Uncharacterized protein</fullName>
    </submittedName>
</protein>
<dbReference type="RefSeq" id="WP_138856550.1">
    <property type="nucleotide sequence ID" value="NZ_CP040709.1"/>
</dbReference>
<dbReference type="EMBL" id="JACHHO010000004">
    <property type="protein sequence ID" value="MBB5205521.1"/>
    <property type="molecule type" value="Genomic_DNA"/>
</dbReference>
<dbReference type="AlphaFoldDB" id="A0A840SAK0"/>
<reference evidence="1 2" key="1">
    <citation type="submission" date="2020-08" db="EMBL/GenBank/DDBJ databases">
        <title>Genomic Encyclopedia of Type Strains, Phase IV (KMG-IV): sequencing the most valuable type-strain genomes for metagenomic binning, comparative biology and taxonomic classification.</title>
        <authorList>
            <person name="Goeker M."/>
        </authorList>
    </citation>
    <scope>NUCLEOTIDE SEQUENCE [LARGE SCALE GENOMIC DNA]</scope>
    <source>
        <strain evidence="1 2">DSM 23958</strain>
    </source>
</reference>
<evidence type="ECO:0000313" key="1">
    <source>
        <dbReference type="EMBL" id="MBB5205521.1"/>
    </source>
</evidence>